<protein>
    <submittedName>
        <fullName evidence="2">Uncharacterized protein</fullName>
    </submittedName>
</protein>
<name>A0A7T3V483_9POAL</name>
<keyword evidence="1" id="KW-1133">Transmembrane helix</keyword>
<keyword evidence="2" id="KW-0496">Mitochondrion</keyword>
<feature type="transmembrane region" description="Helical" evidence="1">
    <location>
        <begin position="57"/>
        <end position="78"/>
    </location>
</feature>
<sequence length="290" mass="34067">MSHCAMTQRIADGSEEGPTDRMPKMHLSFELLIEWNFFPMTTRNGQIKNFISNSSSFFYFLMLLFFFKLTFFFFLFFYRVILPLLLLVSHLDGSLGSSFFIITLPPEVQSPQALAHLEGLNFYLSFYDQDPEWVAFIQQELNHNTPLEDIPGRLRLFLMEEKISCLRRDLFLDFIYCYNNSSGVLPLEPYILEEAVRSYLDKGMDNLSILRAAYQDLRENGEGSIFFLEVVSHNQDYLDAQTTSRRCHELAQRIRWDGIARSRAQLERAEYEHALLLFQYEDLKRGRGHI</sequence>
<proteinExistence type="predicted"/>
<dbReference type="Pfam" id="PF03317">
    <property type="entry name" value="ELF"/>
    <property type="match status" value="1"/>
</dbReference>
<keyword evidence="1" id="KW-0812">Transmembrane</keyword>
<accession>A0A7T3V483</accession>
<gene>
    <name evidence="2" type="primary">ORF290</name>
</gene>
<dbReference type="InterPro" id="IPR004990">
    <property type="entry name" value="ELF"/>
</dbReference>
<dbReference type="GeneID" id="65341267"/>
<evidence type="ECO:0000313" key="2">
    <source>
        <dbReference type="EMBL" id="QPZ94356.1"/>
    </source>
</evidence>
<dbReference type="EMBL" id="MN635785">
    <property type="protein sequence ID" value="QPZ94356.1"/>
    <property type="molecule type" value="Genomic_DNA"/>
</dbReference>
<reference evidence="2" key="1">
    <citation type="submission" date="2019-10" db="EMBL/GenBank/DDBJ databases">
        <title>The complete Mitochondrial Genome of Chrysopogon zizanioides.</title>
        <authorList>
            <person name="Yang S."/>
            <person name="Zhang J."/>
            <person name="Liu J."/>
            <person name="Yao L."/>
            <person name="Duan P."/>
            <person name="Chen J."/>
        </authorList>
    </citation>
    <scope>NUCLEOTIDE SEQUENCE</scope>
</reference>
<evidence type="ECO:0000256" key="1">
    <source>
        <dbReference type="SAM" id="Phobius"/>
    </source>
</evidence>
<organism evidence="2">
    <name type="scientific">Chrysopogon zizanioides</name>
    <name type="common">vetiver</name>
    <dbReference type="NCBI Taxonomy" id="167337"/>
    <lineage>
        <taxon>Eukaryota</taxon>
        <taxon>Viridiplantae</taxon>
        <taxon>Streptophyta</taxon>
        <taxon>Embryophyta</taxon>
        <taxon>Tracheophyta</taxon>
        <taxon>Spermatophyta</taxon>
        <taxon>Magnoliopsida</taxon>
        <taxon>Liliopsida</taxon>
        <taxon>Poales</taxon>
        <taxon>Poaceae</taxon>
        <taxon>PACMAD clade</taxon>
        <taxon>Panicoideae</taxon>
        <taxon>Andropogonodae</taxon>
        <taxon>Andropogoneae</taxon>
        <taxon>Chrysopogoninae</taxon>
        <taxon>Chrysopogon</taxon>
    </lineage>
</organism>
<keyword evidence="1" id="KW-0472">Membrane</keyword>
<dbReference type="AlphaFoldDB" id="A0A7T3V483"/>
<geneLocation type="mitochondrion" evidence="2"/>
<dbReference type="RefSeq" id="YP_010131836.1">
    <property type="nucleotide sequence ID" value="NC_056367.1"/>
</dbReference>